<feature type="transmembrane region" description="Helical" evidence="1">
    <location>
        <begin position="110"/>
        <end position="130"/>
    </location>
</feature>
<dbReference type="EMBL" id="CAXKWB010018664">
    <property type="protein sequence ID" value="CAL4121134.1"/>
    <property type="molecule type" value="Genomic_DNA"/>
</dbReference>
<organism evidence="2 3">
    <name type="scientific">Meganyctiphanes norvegica</name>
    <name type="common">Northern krill</name>
    <name type="synonym">Thysanopoda norvegica</name>
    <dbReference type="NCBI Taxonomy" id="48144"/>
    <lineage>
        <taxon>Eukaryota</taxon>
        <taxon>Metazoa</taxon>
        <taxon>Ecdysozoa</taxon>
        <taxon>Arthropoda</taxon>
        <taxon>Crustacea</taxon>
        <taxon>Multicrustacea</taxon>
        <taxon>Malacostraca</taxon>
        <taxon>Eumalacostraca</taxon>
        <taxon>Eucarida</taxon>
        <taxon>Euphausiacea</taxon>
        <taxon>Euphausiidae</taxon>
        <taxon>Meganyctiphanes</taxon>
    </lineage>
</organism>
<dbReference type="Proteomes" id="UP001497623">
    <property type="component" value="Unassembled WGS sequence"/>
</dbReference>
<evidence type="ECO:0000313" key="2">
    <source>
        <dbReference type="EMBL" id="CAL4121134.1"/>
    </source>
</evidence>
<proteinExistence type="predicted"/>
<dbReference type="PANTHER" id="PTHR33426:SF29">
    <property type="entry name" value="NADH DEHYDROGENASE SUBUNIT 2-RELATED"/>
    <property type="match status" value="1"/>
</dbReference>
<evidence type="ECO:0000256" key="1">
    <source>
        <dbReference type="SAM" id="Phobius"/>
    </source>
</evidence>
<reference evidence="2 3" key="1">
    <citation type="submission" date="2024-05" db="EMBL/GenBank/DDBJ databases">
        <authorList>
            <person name="Wallberg A."/>
        </authorList>
    </citation>
    <scope>NUCLEOTIDE SEQUENCE [LARGE SCALE GENOMIC DNA]</scope>
</reference>
<keyword evidence="1" id="KW-0472">Membrane</keyword>
<keyword evidence="1" id="KW-0812">Transmembrane</keyword>
<protein>
    <submittedName>
        <fullName evidence="2">Uncharacterized protein</fullName>
    </submittedName>
</protein>
<evidence type="ECO:0000313" key="3">
    <source>
        <dbReference type="Proteomes" id="UP001497623"/>
    </source>
</evidence>
<feature type="non-terminal residue" evidence="2">
    <location>
        <position position="132"/>
    </location>
</feature>
<comment type="caution">
    <text evidence="2">The sequence shown here is derived from an EMBL/GenBank/DDBJ whole genome shotgun (WGS) entry which is preliminary data.</text>
</comment>
<keyword evidence="3" id="KW-1185">Reference proteome</keyword>
<gene>
    <name evidence="2" type="ORF">MNOR_LOCUS22305</name>
</gene>
<sequence length="132" mass="14658">MGLATSTTIVCVMQLTHMLLQVKIPAKAFATYCTLKWLLVIVCVHMECQIINLMEGLITDMTFVCLLARVCEFVVLVVTLLVEALAAEFTHIGFIAIMDPDMGVKSGRSVKGLSTSITLMWLLRCMYYFVSA</sequence>
<dbReference type="PANTHER" id="PTHR33426">
    <property type="entry name" value="C2H2-TYPE DOMAIN-CONTAINING PROTEIN"/>
    <property type="match status" value="1"/>
</dbReference>
<dbReference type="AlphaFoldDB" id="A0AAV2RCC0"/>
<feature type="transmembrane region" description="Helical" evidence="1">
    <location>
        <begin position="73"/>
        <end position="98"/>
    </location>
</feature>
<keyword evidence="1" id="KW-1133">Transmembrane helix</keyword>
<accession>A0AAV2RCC0</accession>
<name>A0AAV2RCC0_MEGNR</name>